<dbReference type="Pfam" id="PF11327">
    <property type="entry name" value="Egh16-like"/>
    <property type="match status" value="1"/>
</dbReference>
<name>W9C8T3_SCLBF</name>
<dbReference type="STRING" id="1432307.W9C8T3"/>
<comment type="caution">
    <text evidence="2">The sequence shown here is derived from an EMBL/GenBank/DDBJ whole genome shotgun (WGS) entry which is preliminary data.</text>
</comment>
<feature type="signal peptide" evidence="1">
    <location>
        <begin position="1"/>
        <end position="19"/>
    </location>
</feature>
<dbReference type="AlphaFoldDB" id="W9C8T3"/>
<sequence length="285" mass="28220">MQYTSAILLVAFAATNVFAHGVVTEVQGANGVTMPGLSVADGTPRDCPSPGCGAEADTSIIRTKEMGSSKATALGRTSTGPVDASTMISMFMGGDANSTATVAAREVHAASMARRALVVRAANGGTKTPSGTSETAVKAAAGAGAASGMPTCADDGTVKMTFHQVNQDGAGPLTAMVDPTSGGTDPSAFKKAAVTQNVPGIGIGGLSAAQTMDFQMAVQMPAGMTCAGSVGGASGVCVAKVQNSALAGPFGGSVAFTQSAGAKKRAIEYNLSKRRFARSLATNSE</sequence>
<evidence type="ECO:0000256" key="1">
    <source>
        <dbReference type="SAM" id="SignalP"/>
    </source>
</evidence>
<protein>
    <submittedName>
        <fullName evidence="2">Putative Egh16H1 isoform A</fullName>
    </submittedName>
</protein>
<dbReference type="Proteomes" id="UP000019487">
    <property type="component" value="Unassembled WGS sequence"/>
</dbReference>
<accession>W9C8T3</accession>
<dbReference type="OrthoDB" id="5310497at2759"/>
<feature type="chain" id="PRO_5004921716" evidence="1">
    <location>
        <begin position="20"/>
        <end position="285"/>
    </location>
</feature>
<organism evidence="2 3">
    <name type="scientific">Sclerotinia borealis (strain F-4128)</name>
    <dbReference type="NCBI Taxonomy" id="1432307"/>
    <lineage>
        <taxon>Eukaryota</taxon>
        <taxon>Fungi</taxon>
        <taxon>Dikarya</taxon>
        <taxon>Ascomycota</taxon>
        <taxon>Pezizomycotina</taxon>
        <taxon>Leotiomycetes</taxon>
        <taxon>Helotiales</taxon>
        <taxon>Sclerotiniaceae</taxon>
        <taxon>Sclerotinia</taxon>
    </lineage>
</organism>
<dbReference type="HOGENOM" id="CLU_047729_4_0_1"/>
<keyword evidence="1" id="KW-0732">Signal</keyword>
<evidence type="ECO:0000313" key="2">
    <source>
        <dbReference type="EMBL" id="ESZ92261.1"/>
    </source>
</evidence>
<reference evidence="2 3" key="1">
    <citation type="journal article" date="2014" name="Genome Announc.">
        <title>Draft genome sequence of Sclerotinia borealis, a psychrophilic plant pathogenic fungus.</title>
        <authorList>
            <person name="Mardanov A.V."/>
            <person name="Beletsky A.V."/>
            <person name="Kadnikov V.V."/>
            <person name="Ignatov A.N."/>
            <person name="Ravin N.V."/>
        </authorList>
    </citation>
    <scope>NUCLEOTIDE SEQUENCE [LARGE SCALE GENOMIC DNA]</scope>
    <source>
        <strain evidence="3">F-4157</strain>
    </source>
</reference>
<dbReference type="EMBL" id="AYSA01000401">
    <property type="protein sequence ID" value="ESZ92261.1"/>
    <property type="molecule type" value="Genomic_DNA"/>
</dbReference>
<keyword evidence="3" id="KW-1185">Reference proteome</keyword>
<dbReference type="InterPro" id="IPR021476">
    <property type="entry name" value="Egh16-like"/>
</dbReference>
<dbReference type="PANTHER" id="PTHR34618:SF1">
    <property type="entry name" value="SECRETED PROTEIN"/>
    <property type="match status" value="1"/>
</dbReference>
<dbReference type="PANTHER" id="PTHR34618">
    <property type="entry name" value="SURFACE PROTEIN MAS1, PUTATIVE-RELATED"/>
    <property type="match status" value="1"/>
</dbReference>
<evidence type="ECO:0000313" key="3">
    <source>
        <dbReference type="Proteomes" id="UP000019487"/>
    </source>
</evidence>
<proteinExistence type="predicted"/>
<gene>
    <name evidence="2" type="ORF">SBOR_7350</name>
</gene>